<accession>A0A9P9E8G1</accession>
<feature type="domain" description="GH18" evidence="1">
    <location>
        <begin position="2"/>
        <end position="146"/>
    </location>
</feature>
<dbReference type="GO" id="GO:0005975">
    <property type="term" value="P:carbohydrate metabolic process"/>
    <property type="evidence" value="ECO:0007669"/>
    <property type="project" value="InterPro"/>
</dbReference>
<gene>
    <name evidence="2" type="ORF">EDB81DRAFT_585683</name>
</gene>
<dbReference type="InterPro" id="IPR017853">
    <property type="entry name" value="GH"/>
</dbReference>
<dbReference type="OrthoDB" id="73875at2759"/>
<evidence type="ECO:0000259" key="1">
    <source>
        <dbReference type="Pfam" id="PF00704"/>
    </source>
</evidence>
<proteinExistence type="predicted"/>
<dbReference type="Pfam" id="PF00704">
    <property type="entry name" value="Glyco_hydro_18"/>
    <property type="match status" value="1"/>
</dbReference>
<keyword evidence="3" id="KW-1185">Reference proteome</keyword>
<dbReference type="SUPFAM" id="SSF51445">
    <property type="entry name" value="(Trans)glycosidases"/>
    <property type="match status" value="1"/>
</dbReference>
<dbReference type="InterPro" id="IPR001223">
    <property type="entry name" value="Glyco_hydro18_cat"/>
</dbReference>
<dbReference type="Gene3D" id="3.20.20.80">
    <property type="entry name" value="Glycosidases"/>
    <property type="match status" value="1"/>
</dbReference>
<comment type="caution">
    <text evidence="2">The sequence shown here is derived from an EMBL/GenBank/DDBJ whole genome shotgun (WGS) entry which is preliminary data.</text>
</comment>
<feature type="non-terminal residue" evidence="2">
    <location>
        <position position="1"/>
    </location>
</feature>
<protein>
    <recommendedName>
        <fullName evidence="1">GH18 domain-containing protein</fullName>
    </recommendedName>
</protein>
<organism evidence="2 3">
    <name type="scientific">Dactylonectria macrodidyma</name>
    <dbReference type="NCBI Taxonomy" id="307937"/>
    <lineage>
        <taxon>Eukaryota</taxon>
        <taxon>Fungi</taxon>
        <taxon>Dikarya</taxon>
        <taxon>Ascomycota</taxon>
        <taxon>Pezizomycotina</taxon>
        <taxon>Sordariomycetes</taxon>
        <taxon>Hypocreomycetidae</taxon>
        <taxon>Hypocreales</taxon>
        <taxon>Nectriaceae</taxon>
        <taxon>Dactylonectria</taxon>
    </lineage>
</organism>
<dbReference type="EMBL" id="JAGMUV010000016">
    <property type="protein sequence ID" value="KAH7133003.1"/>
    <property type="molecule type" value="Genomic_DNA"/>
</dbReference>
<dbReference type="AlphaFoldDB" id="A0A9P9E8G1"/>
<feature type="non-terminal residue" evidence="2">
    <location>
        <position position="169"/>
    </location>
</feature>
<dbReference type="Proteomes" id="UP000738349">
    <property type="component" value="Unassembled WGS sequence"/>
</dbReference>
<name>A0A9P9E8G1_9HYPO</name>
<evidence type="ECO:0000313" key="2">
    <source>
        <dbReference type="EMBL" id="KAH7133003.1"/>
    </source>
</evidence>
<evidence type="ECO:0000313" key="3">
    <source>
        <dbReference type="Proteomes" id="UP000738349"/>
    </source>
</evidence>
<sequence>RSAVTLLKDWDFRGIGIDWDLPGNDDAAHIILRLEAVLGDPDSAPSNDHFQLPIVTQMGLEYFNKLSELTENLDCVGWIVYGYAELWNVDTERGSGLHNRVTKPSSMRLDTGVEDTVQAYREAVAPAEKLTLGWRACRHPRQRTTRPDELFTNPTLASWENSIWGHNAL</sequence>
<reference evidence="2" key="1">
    <citation type="journal article" date="2021" name="Nat. Commun.">
        <title>Genetic determinants of endophytism in the Arabidopsis root mycobiome.</title>
        <authorList>
            <person name="Mesny F."/>
            <person name="Miyauchi S."/>
            <person name="Thiergart T."/>
            <person name="Pickel B."/>
            <person name="Atanasova L."/>
            <person name="Karlsson M."/>
            <person name="Huettel B."/>
            <person name="Barry K.W."/>
            <person name="Haridas S."/>
            <person name="Chen C."/>
            <person name="Bauer D."/>
            <person name="Andreopoulos W."/>
            <person name="Pangilinan J."/>
            <person name="LaButti K."/>
            <person name="Riley R."/>
            <person name="Lipzen A."/>
            <person name="Clum A."/>
            <person name="Drula E."/>
            <person name="Henrissat B."/>
            <person name="Kohler A."/>
            <person name="Grigoriev I.V."/>
            <person name="Martin F.M."/>
            <person name="Hacquard S."/>
        </authorList>
    </citation>
    <scope>NUCLEOTIDE SEQUENCE</scope>
    <source>
        <strain evidence="2">MPI-CAGE-AT-0147</strain>
    </source>
</reference>